<dbReference type="NCBIfam" id="TIGR01760">
    <property type="entry name" value="tape_meas_TP901"/>
    <property type="match status" value="1"/>
</dbReference>
<proteinExistence type="predicted"/>
<keyword evidence="2" id="KW-0175">Coiled coil</keyword>
<feature type="transmembrane region" description="Helical" evidence="4">
    <location>
        <begin position="539"/>
        <end position="566"/>
    </location>
</feature>
<dbReference type="eggNOG" id="COG1511">
    <property type="taxonomic scope" value="Bacteria"/>
</dbReference>
<keyword evidence="7" id="KW-1185">Reference proteome</keyword>
<evidence type="ECO:0000256" key="3">
    <source>
        <dbReference type="SAM" id="MobiDB-lite"/>
    </source>
</evidence>
<sequence length="1011" mass="106480">MATKRIQTQLSIKAVDQYSGKLREMRTVTGRFADGVRTEMGRLQKMRGPLKLIEDFRKQQQVVGKSGQALEQARERVRQLKHAITTTRQPSAQMRREFDRARAAAGRLEAQHQRNRRTLSGLRGQLRETGVNMGDLSGEERRLAGSIDRVTTAFGRQVERMQRVETMQKRIAEGRARMDRSLATAANLTIAGHASMQSGRRILTGLSGVVQEAVAFESSMSDVRKVVNFEAPDGFAKMSDDILTMSTHIPVAADGLAEIVAAGGQSGIATKDLSKFAEMAAKIGVAFDISADQSGESMAKIKTALGLSLDETASLFDAMNHLSNNMAATAPDVLNFTKRVAVDGAVKGFSPTQTMAFGTAMIAAGAEADVAATSFRNMGKALARGESATDRQQAAFAKLGLSSAKVAKSMQKDAVGTTIDVMEKINALPKHLQASVTSDLFGDEARALAPLINNLDLVRESVGLVSDQQNYAGSAEKEYAARAQTTANNLQLMRNQMSRLGITIGDAVLPPLNDLLKAATPIVESFTAWAKEHKPLVKWLLVGAAAVGGLAVAGGALLTAAGGLIGTMAILRFGLVGFGARAAFAAGDLLGLGGAFRGLLRLPKLALSTLITPLRWTSRLLPNFAPALARFVGFRAAASAEMAGLATSVGMQSKLIERSLSGIRWKAFSAGTMAFLAMKSLPKDPKDLAGFQAKNREGMEGLFRSLPGLGSVMGGYDWLFKKVHGTAPPVETGMNWTRPPANEGGAPEASSGRITQLKSEAEDLRAQIAGIEGQIANLGDGPMTAAMAAPFRDQLEARKSDLADVEAELKTASAAAEDTGQAISGLDDIAVSPEIDTTQLDRALDKVDQLGAGLLALPFAGTGPRPVPKPAGARATGGPVRTGLPYLVNENTPRSEWFVPSQSGGILNVSQAKDAMRTSLSSAVQRPVGRSPGLSRLHQGVQGLRAASLAMVAAAPVAAQPAATSGAVSVQIENFTVQVPSGVSDPEAIADLVSERLGQRVAATISASFSD</sequence>
<evidence type="ECO:0000313" key="7">
    <source>
        <dbReference type="Proteomes" id="UP000027725"/>
    </source>
</evidence>
<evidence type="ECO:0000256" key="2">
    <source>
        <dbReference type="SAM" id="Coils"/>
    </source>
</evidence>
<dbReference type="OrthoDB" id="5461326at2"/>
<keyword evidence="1" id="KW-1188">Viral release from host cell</keyword>
<protein>
    <submittedName>
        <fullName evidence="6">Tail protein</fullName>
    </submittedName>
</protein>
<feature type="domain" description="Phage tail tape measure protein" evidence="5">
    <location>
        <begin position="240"/>
        <end position="442"/>
    </location>
</feature>
<dbReference type="eggNOG" id="COG5283">
    <property type="taxonomic scope" value="Bacteria"/>
</dbReference>
<name>A0A074U4R1_9RHOB</name>
<feature type="transmembrane region" description="Helical" evidence="4">
    <location>
        <begin position="578"/>
        <end position="600"/>
    </location>
</feature>
<organism evidence="6 7">
    <name type="scientific">Thioclava dalianensis</name>
    <dbReference type="NCBI Taxonomy" id="1185766"/>
    <lineage>
        <taxon>Bacteria</taxon>
        <taxon>Pseudomonadati</taxon>
        <taxon>Pseudomonadota</taxon>
        <taxon>Alphaproteobacteria</taxon>
        <taxon>Rhodobacterales</taxon>
        <taxon>Paracoccaceae</taxon>
        <taxon>Thioclava</taxon>
    </lineage>
</organism>
<feature type="region of interest" description="Disordered" evidence="3">
    <location>
        <begin position="731"/>
        <end position="754"/>
    </location>
</feature>
<dbReference type="Proteomes" id="UP000027725">
    <property type="component" value="Unassembled WGS sequence"/>
</dbReference>
<keyword evidence="4" id="KW-0472">Membrane</keyword>
<dbReference type="EMBL" id="JHEH01000012">
    <property type="protein sequence ID" value="KEP69637.1"/>
    <property type="molecule type" value="Genomic_DNA"/>
</dbReference>
<keyword evidence="4" id="KW-0812">Transmembrane</keyword>
<evidence type="ECO:0000313" key="6">
    <source>
        <dbReference type="EMBL" id="KEP69637.1"/>
    </source>
</evidence>
<comment type="caution">
    <text evidence="6">The sequence shown here is derived from an EMBL/GenBank/DDBJ whole genome shotgun (WGS) entry which is preliminary data.</text>
</comment>
<dbReference type="AlphaFoldDB" id="A0A074U4R1"/>
<accession>A0A074U4R1</accession>
<reference evidence="6 7" key="1">
    <citation type="submission" date="2014-03" db="EMBL/GenBank/DDBJ databases">
        <title>The draft genome sequence of Thioclava dalianensis DLFJ1-1.</title>
        <authorList>
            <person name="Lai Q."/>
            <person name="Shao Z."/>
        </authorList>
    </citation>
    <scope>NUCLEOTIDE SEQUENCE [LARGE SCALE GENOMIC DNA]</scope>
    <source>
        <strain evidence="6 7">DLFJ1-1</strain>
    </source>
</reference>
<dbReference type="InterPro" id="IPR010090">
    <property type="entry name" value="Phage_tape_meas"/>
</dbReference>
<feature type="coiled-coil region" evidence="2">
    <location>
        <begin position="754"/>
        <end position="815"/>
    </location>
</feature>
<dbReference type="PANTHER" id="PTHR37813">
    <property type="entry name" value="FELS-2 PROPHAGE PROTEIN"/>
    <property type="match status" value="1"/>
</dbReference>
<keyword evidence="4" id="KW-1133">Transmembrane helix</keyword>
<evidence type="ECO:0000256" key="4">
    <source>
        <dbReference type="SAM" id="Phobius"/>
    </source>
</evidence>
<dbReference type="RefSeq" id="WP_051693501.1">
    <property type="nucleotide sequence ID" value="NZ_FOVB01000002.1"/>
</dbReference>
<gene>
    <name evidence="6" type="ORF">DL1_03365</name>
</gene>
<dbReference type="STRING" id="1185766.SAMN05216224_102734"/>
<evidence type="ECO:0000259" key="5">
    <source>
        <dbReference type="Pfam" id="PF10145"/>
    </source>
</evidence>
<dbReference type="Pfam" id="PF10145">
    <property type="entry name" value="PhageMin_Tail"/>
    <property type="match status" value="1"/>
</dbReference>
<dbReference type="PANTHER" id="PTHR37813:SF1">
    <property type="entry name" value="FELS-2 PROPHAGE PROTEIN"/>
    <property type="match status" value="1"/>
</dbReference>
<evidence type="ECO:0000256" key="1">
    <source>
        <dbReference type="ARBA" id="ARBA00022612"/>
    </source>
</evidence>